<feature type="domain" description="Large ribosomal subunit protein eL19" evidence="9">
    <location>
        <begin position="8"/>
        <end position="151"/>
    </location>
</feature>
<reference evidence="10 11" key="1">
    <citation type="journal article" date="2010" name="Stand. Genomic Sci.">
        <title>Complete genome sequence of Ignisphaera aggregans type strain (AQ1.S1).</title>
        <authorList>
            <person name="Goker M."/>
            <person name="Held B."/>
            <person name="Lapidus A."/>
            <person name="Nolan M."/>
            <person name="Spring S."/>
            <person name="Yasawong M."/>
            <person name="Lucas S."/>
            <person name="Glavina Del Rio T."/>
            <person name="Tice H."/>
            <person name="Cheng J.F."/>
            <person name="Goodwin L."/>
            <person name="Tapia R."/>
            <person name="Pitluck S."/>
            <person name="Liolios K."/>
            <person name="Ivanova N."/>
            <person name="Mavromatis K."/>
            <person name="Mikhailova N."/>
            <person name="Pati A."/>
            <person name="Chen A."/>
            <person name="Palaniappan K."/>
            <person name="Brambilla E."/>
            <person name="Land M."/>
            <person name="Hauser L."/>
            <person name="Chang Y.J."/>
            <person name="Jeffries C.D."/>
            <person name="Brettin T."/>
            <person name="Detter J.C."/>
            <person name="Han C."/>
            <person name="Rohde M."/>
            <person name="Sikorski J."/>
            <person name="Woyke T."/>
            <person name="Bristow J."/>
            <person name="Eisen J.A."/>
            <person name="Markowitz V."/>
            <person name="Hugenholtz P."/>
            <person name="Kyrpides N.C."/>
            <person name="Klenk H.P."/>
        </authorList>
    </citation>
    <scope>NUCLEOTIDE SEQUENCE [LARGE SCALE GENOMIC DNA]</scope>
    <source>
        <strain evidence="11">DSM 17230 / JCM 13409 / AQ1.S1</strain>
    </source>
</reference>
<keyword evidence="11" id="KW-1185">Reference proteome</keyword>
<dbReference type="InterPro" id="IPR039547">
    <property type="entry name" value="Ribosomal_eL19"/>
</dbReference>
<dbReference type="FunFam" id="1.10.1200.240:FF:000003">
    <property type="entry name" value="50S ribosomal protein L19e"/>
    <property type="match status" value="1"/>
</dbReference>
<dbReference type="InterPro" id="IPR015972">
    <property type="entry name" value="Ribosomal_eL19_dom1"/>
</dbReference>
<dbReference type="PANTHER" id="PTHR10722">
    <property type="entry name" value="60S RIBOSOMAL PROTEIN L19"/>
    <property type="match status" value="1"/>
</dbReference>
<evidence type="ECO:0000313" key="10">
    <source>
        <dbReference type="EMBL" id="ADM27017.1"/>
    </source>
</evidence>
<dbReference type="Pfam" id="PF25476">
    <property type="entry name" value="Ribosomal_L19e_C"/>
    <property type="match status" value="1"/>
</dbReference>
<evidence type="ECO:0000256" key="1">
    <source>
        <dbReference type="ARBA" id="ARBA00011082"/>
    </source>
</evidence>
<proteinExistence type="inferred from homology"/>
<dbReference type="GO" id="GO:0022625">
    <property type="term" value="C:cytosolic large ribosomal subunit"/>
    <property type="evidence" value="ECO:0007669"/>
    <property type="project" value="InterPro"/>
</dbReference>
<gene>
    <name evidence="6" type="primary">rpl19e</name>
    <name evidence="10" type="ordered locus">Igag_0166</name>
</gene>
<dbReference type="EMBL" id="CP002098">
    <property type="protein sequence ID" value="ADM27017.1"/>
    <property type="molecule type" value="Genomic_DNA"/>
</dbReference>
<dbReference type="GO" id="GO:0070180">
    <property type="term" value="F:large ribosomal subunit rRNA binding"/>
    <property type="evidence" value="ECO:0007669"/>
    <property type="project" value="UniProtKB-UniRule"/>
</dbReference>
<evidence type="ECO:0000313" key="11">
    <source>
        <dbReference type="Proteomes" id="UP000001304"/>
    </source>
</evidence>
<evidence type="ECO:0000256" key="2">
    <source>
        <dbReference type="ARBA" id="ARBA00022730"/>
    </source>
</evidence>
<evidence type="ECO:0000256" key="3">
    <source>
        <dbReference type="ARBA" id="ARBA00022884"/>
    </source>
</evidence>
<dbReference type="NCBIfam" id="NF006343">
    <property type="entry name" value="PRK08570.1"/>
    <property type="match status" value="1"/>
</dbReference>
<dbReference type="FunFam" id="1.10.1650.10:FF:000001">
    <property type="entry name" value="Ribosomal protein L19"/>
    <property type="match status" value="1"/>
</dbReference>
<dbReference type="Pfam" id="PF01280">
    <property type="entry name" value="Ribosomal_L19e"/>
    <property type="match status" value="1"/>
</dbReference>
<dbReference type="STRING" id="583356.Igag_0166"/>
<accession>E0SPZ5</accession>
<dbReference type="Gene3D" id="1.10.1650.10">
    <property type="match status" value="1"/>
</dbReference>
<evidence type="ECO:0000256" key="8">
    <source>
        <dbReference type="SAM" id="MobiDB-lite"/>
    </source>
</evidence>
<keyword evidence="2 6" id="KW-0699">rRNA-binding</keyword>
<dbReference type="Proteomes" id="UP000001304">
    <property type="component" value="Chromosome"/>
</dbReference>
<dbReference type="HOGENOM" id="CLU_083919_1_1_2"/>
<protein>
    <recommendedName>
        <fullName evidence="6">Large ribosomal subunit protein eL19</fullName>
    </recommendedName>
</protein>
<dbReference type="CDD" id="cd01418">
    <property type="entry name" value="Ribosomal_L19e_A"/>
    <property type="match status" value="1"/>
</dbReference>
<name>E0SPZ5_IGNAA</name>
<evidence type="ECO:0000259" key="9">
    <source>
        <dbReference type="SMART" id="SM01416"/>
    </source>
</evidence>
<keyword evidence="4 6" id="KW-0689">Ribosomal protein</keyword>
<feature type="compositionally biased region" description="Basic residues" evidence="8">
    <location>
        <begin position="73"/>
        <end position="88"/>
    </location>
</feature>
<keyword evidence="5 6" id="KW-0687">Ribonucleoprotein</keyword>
<dbReference type="InterPro" id="IPR000196">
    <property type="entry name" value="Ribosomal_eL19_dom"/>
</dbReference>
<dbReference type="SUPFAM" id="SSF48140">
    <property type="entry name" value="Ribosomal protein L19 (L19e)"/>
    <property type="match status" value="1"/>
</dbReference>
<dbReference type="HAMAP" id="MF_01475">
    <property type="entry name" value="Ribosomal_eL19"/>
    <property type="match status" value="1"/>
</dbReference>
<evidence type="ECO:0000256" key="5">
    <source>
        <dbReference type="ARBA" id="ARBA00023274"/>
    </source>
</evidence>
<keyword evidence="3 6" id="KW-0694">RNA-binding</keyword>
<dbReference type="KEGG" id="iag:Igag_0166"/>
<dbReference type="GO" id="GO:0006412">
    <property type="term" value="P:translation"/>
    <property type="evidence" value="ECO:0007669"/>
    <property type="project" value="UniProtKB-UniRule"/>
</dbReference>
<dbReference type="InterPro" id="IPR033936">
    <property type="entry name" value="Ribosomal_eL19_arc"/>
</dbReference>
<comment type="subunit">
    <text evidence="6">Part of the 50S ribosomal subunit.</text>
</comment>
<dbReference type="InterPro" id="IPR057260">
    <property type="entry name" value="Ribosomal_L19e_C"/>
</dbReference>
<evidence type="ECO:0000256" key="7">
    <source>
        <dbReference type="RuleBase" id="RU000574"/>
    </source>
</evidence>
<comment type="function">
    <text evidence="6">Binds to the 23S rRNA.</text>
</comment>
<evidence type="ECO:0000256" key="6">
    <source>
        <dbReference type="HAMAP-Rule" id="MF_01475"/>
    </source>
</evidence>
<dbReference type="InterPro" id="IPR035970">
    <property type="entry name" value="60S_ribosomal_eL19_sf"/>
</dbReference>
<organism evidence="10 11">
    <name type="scientific">Ignisphaera aggregans (strain DSM 17230 / JCM 13409 / AQ1.S1)</name>
    <dbReference type="NCBI Taxonomy" id="583356"/>
    <lineage>
        <taxon>Archaea</taxon>
        <taxon>Thermoproteota</taxon>
        <taxon>Thermoprotei</taxon>
        <taxon>Desulfurococcales</taxon>
        <taxon>Desulfurococcaceae</taxon>
        <taxon>Ignisphaera</taxon>
    </lineage>
</organism>
<dbReference type="PROSITE" id="PS00526">
    <property type="entry name" value="RIBOSOMAL_L19E"/>
    <property type="match status" value="1"/>
</dbReference>
<dbReference type="GO" id="GO:0003735">
    <property type="term" value="F:structural constituent of ribosome"/>
    <property type="evidence" value="ECO:0007669"/>
    <property type="project" value="InterPro"/>
</dbReference>
<evidence type="ECO:0000256" key="4">
    <source>
        <dbReference type="ARBA" id="ARBA00022980"/>
    </source>
</evidence>
<feature type="region of interest" description="Disordered" evidence="8">
    <location>
        <begin position="73"/>
        <end position="92"/>
    </location>
</feature>
<sequence>MKWCKEMDLSYQRRIAAELLGVGESRIKFDPNNIERIESAVTKEDIRRLIKEGIIFAEYMKSNSRGRWREFHRKRSKGRHRGYGKRKGASSARANPKEQWIFRIRKIRRFLKWLRDHEIIDSKTYRMLYRKAKGGAFESLASLKRYMKEHNLLPQSFR</sequence>
<dbReference type="AlphaFoldDB" id="E0SPZ5"/>
<comment type="similarity">
    <text evidence="1 6 7">Belongs to the eukaryotic ribosomal protein eL19 family.</text>
</comment>
<dbReference type="Gene3D" id="1.10.1200.240">
    <property type="match status" value="1"/>
</dbReference>
<dbReference type="InterPro" id="IPR023638">
    <property type="entry name" value="Ribosomal_eL19_CS"/>
</dbReference>
<dbReference type="InterPro" id="IPR057259">
    <property type="entry name" value="Ribosomal_L19e"/>
</dbReference>
<dbReference type="SMART" id="SM01416">
    <property type="entry name" value="Ribosomal_L19e"/>
    <property type="match status" value="1"/>
</dbReference>